<dbReference type="AlphaFoldDB" id="A0A1G2H4I7"/>
<protein>
    <submittedName>
        <fullName evidence="2">Uncharacterized protein</fullName>
    </submittedName>
</protein>
<comment type="caution">
    <text evidence="2">The sequence shown here is derived from an EMBL/GenBank/DDBJ whole genome shotgun (WGS) entry which is preliminary data.</text>
</comment>
<organism evidence="2 3">
    <name type="scientific">Candidatus Spechtbacteria bacterium RIFCSPHIGHO2_01_FULL_43_30</name>
    <dbReference type="NCBI Taxonomy" id="1802158"/>
    <lineage>
        <taxon>Bacteria</taxon>
        <taxon>Candidatus Spechtiibacteriota</taxon>
    </lineage>
</organism>
<sequence length="237" mass="27376">MNATNSEKSIFQDILKIYSVVLLIAVYISSFAFLSLTLFIFAKFVKFNIEFFHIIAFFCLSFILFTKIKNKKVKKFGYYLGKILTIFVSIFILFLFLNSYLKISNNIDQFFTVFLSTFEIFVNRFAIGMLFSIGSILLCVYFASLLLRFVLNIAQRVGKFIKIISGLIITFIIILLFLYFLNKSSLLALNDLFYSNFSWFFGFSLISLHLNYIFKEVKTMTNSNIAHASSAVDAMSN</sequence>
<feature type="transmembrane region" description="Helical" evidence="1">
    <location>
        <begin position="20"/>
        <end position="41"/>
    </location>
</feature>
<feature type="transmembrane region" description="Helical" evidence="1">
    <location>
        <begin position="163"/>
        <end position="181"/>
    </location>
</feature>
<keyword evidence="1" id="KW-0472">Membrane</keyword>
<evidence type="ECO:0000313" key="2">
    <source>
        <dbReference type="EMBL" id="OGZ57259.1"/>
    </source>
</evidence>
<feature type="transmembrane region" description="Helical" evidence="1">
    <location>
        <begin position="47"/>
        <end position="66"/>
    </location>
</feature>
<evidence type="ECO:0000313" key="3">
    <source>
        <dbReference type="Proteomes" id="UP000177932"/>
    </source>
</evidence>
<dbReference type="Proteomes" id="UP000177932">
    <property type="component" value="Unassembled WGS sequence"/>
</dbReference>
<dbReference type="STRING" id="1802158.A2827_01495"/>
<feature type="transmembrane region" description="Helical" evidence="1">
    <location>
        <begin position="121"/>
        <end position="151"/>
    </location>
</feature>
<feature type="transmembrane region" description="Helical" evidence="1">
    <location>
        <begin position="193"/>
        <end position="214"/>
    </location>
</feature>
<keyword evidence="1" id="KW-1133">Transmembrane helix</keyword>
<feature type="transmembrane region" description="Helical" evidence="1">
    <location>
        <begin position="78"/>
        <end position="101"/>
    </location>
</feature>
<keyword evidence="1" id="KW-0812">Transmembrane</keyword>
<evidence type="ECO:0000256" key="1">
    <source>
        <dbReference type="SAM" id="Phobius"/>
    </source>
</evidence>
<accession>A0A1G2H4I7</accession>
<reference evidence="2 3" key="1">
    <citation type="journal article" date="2016" name="Nat. Commun.">
        <title>Thousands of microbial genomes shed light on interconnected biogeochemical processes in an aquifer system.</title>
        <authorList>
            <person name="Anantharaman K."/>
            <person name="Brown C.T."/>
            <person name="Hug L.A."/>
            <person name="Sharon I."/>
            <person name="Castelle C.J."/>
            <person name="Probst A.J."/>
            <person name="Thomas B.C."/>
            <person name="Singh A."/>
            <person name="Wilkins M.J."/>
            <person name="Karaoz U."/>
            <person name="Brodie E.L."/>
            <person name="Williams K.H."/>
            <person name="Hubbard S.S."/>
            <person name="Banfield J.F."/>
        </authorList>
    </citation>
    <scope>NUCLEOTIDE SEQUENCE [LARGE SCALE GENOMIC DNA]</scope>
</reference>
<proteinExistence type="predicted"/>
<gene>
    <name evidence="2" type="ORF">A2827_01495</name>
</gene>
<name>A0A1G2H4I7_9BACT</name>
<dbReference type="EMBL" id="MHOD01000033">
    <property type="protein sequence ID" value="OGZ57259.1"/>
    <property type="molecule type" value="Genomic_DNA"/>
</dbReference>